<dbReference type="STRING" id="1149755.A0A2J6RKJ6"/>
<sequence length="383" mass="42025">MTIDVFAVPVFFVVFRETLETVVLMSVLLAFLKQTLDGPNRDVPTYKKLVKQVWFGTLIGVVIVLIIGGAIIGVFYGLGKDKWGPTEYIWEGSFALVASVIITVLGATLLRVAKMQEKWRVKLTKAVEEKPITGWLTRYGFWSAFKLWCQKYAMFVVPFITVLREGLEAVVFIAGVSFSAPATAVPIPVITGLLAGSFIGYLIYKGGASSKLQLFLVVSTCFLYLVAAGLCSRGVWYLQANEWNKIVGIDAAELGAGAGSYDIDQSVWHVNFGNPELNGGGGWGIFNAILGWQNSATYGSVISYNLYWLVVMAGFFLMRYQENTGHFPFMKSKNSNHPQVDAPGVEQASGATNSLFARRPFDQTDSEKAITTVQALPARTDSE</sequence>
<evidence type="ECO:0000256" key="2">
    <source>
        <dbReference type="ARBA" id="ARBA00008333"/>
    </source>
</evidence>
<feature type="transmembrane region" description="Helical" evidence="7">
    <location>
        <begin position="88"/>
        <end position="110"/>
    </location>
</feature>
<proteinExistence type="inferred from homology"/>
<keyword evidence="5 7" id="KW-1133">Transmembrane helix</keyword>
<evidence type="ECO:0000313" key="8">
    <source>
        <dbReference type="EMBL" id="PMD39032.1"/>
    </source>
</evidence>
<feature type="transmembrane region" description="Helical" evidence="7">
    <location>
        <begin position="215"/>
        <end position="236"/>
    </location>
</feature>
<evidence type="ECO:0000256" key="3">
    <source>
        <dbReference type="ARBA" id="ARBA00022496"/>
    </source>
</evidence>
<feature type="transmembrane region" description="Helical" evidence="7">
    <location>
        <begin position="184"/>
        <end position="203"/>
    </location>
</feature>
<feature type="transmembrane region" description="Helical" evidence="7">
    <location>
        <begin position="301"/>
        <end position="320"/>
    </location>
</feature>
<feature type="transmembrane region" description="Helical" evidence="7">
    <location>
        <begin position="6"/>
        <end position="32"/>
    </location>
</feature>
<name>A0A2J6RKJ6_HYAVF</name>
<dbReference type="GO" id="GO:0033573">
    <property type="term" value="C:high-affinity iron permease complex"/>
    <property type="evidence" value="ECO:0007669"/>
    <property type="project" value="InterPro"/>
</dbReference>
<dbReference type="InterPro" id="IPR004923">
    <property type="entry name" value="FTR1/Fip1/EfeU"/>
</dbReference>
<dbReference type="EMBL" id="KZ613947">
    <property type="protein sequence ID" value="PMD39032.1"/>
    <property type="molecule type" value="Genomic_DNA"/>
</dbReference>
<feature type="transmembrane region" description="Helical" evidence="7">
    <location>
        <begin position="152"/>
        <end position="178"/>
    </location>
</feature>
<evidence type="ECO:0000313" key="9">
    <source>
        <dbReference type="Proteomes" id="UP000235786"/>
    </source>
</evidence>
<evidence type="ECO:0000256" key="6">
    <source>
        <dbReference type="ARBA" id="ARBA00023136"/>
    </source>
</evidence>
<protein>
    <submittedName>
        <fullName evidence="8">Iron permease FTR1 family protein</fullName>
    </submittedName>
</protein>
<dbReference type="PANTHER" id="PTHR31632:SF2">
    <property type="entry name" value="PLASMA MEMBRANE IRON PERMEASE"/>
    <property type="match status" value="1"/>
</dbReference>
<dbReference type="OrthoDB" id="4364at2759"/>
<keyword evidence="3" id="KW-0813">Transport</keyword>
<keyword evidence="3" id="KW-0408">Iron</keyword>
<dbReference type="PANTHER" id="PTHR31632">
    <property type="entry name" value="IRON TRANSPORTER FTH1"/>
    <property type="match status" value="1"/>
</dbReference>
<dbReference type="GO" id="GO:0015093">
    <property type="term" value="F:ferrous iron transmembrane transporter activity"/>
    <property type="evidence" value="ECO:0007669"/>
    <property type="project" value="TreeGrafter"/>
</dbReference>
<comment type="subcellular location">
    <subcellularLocation>
        <location evidence="1">Membrane</location>
        <topology evidence="1">Multi-pass membrane protein</topology>
    </subcellularLocation>
</comment>
<keyword evidence="3" id="KW-0406">Ion transport</keyword>
<keyword evidence="6 7" id="KW-0472">Membrane</keyword>
<gene>
    <name evidence="8" type="ORF">L207DRAFT_544987</name>
</gene>
<dbReference type="Pfam" id="PF03239">
    <property type="entry name" value="FTR1"/>
    <property type="match status" value="1"/>
</dbReference>
<keyword evidence="9" id="KW-1185">Reference proteome</keyword>
<evidence type="ECO:0000256" key="7">
    <source>
        <dbReference type="SAM" id="Phobius"/>
    </source>
</evidence>
<organism evidence="8 9">
    <name type="scientific">Hyaloscypha variabilis (strain UAMH 11265 / GT02V1 / F)</name>
    <name type="common">Meliniomyces variabilis</name>
    <dbReference type="NCBI Taxonomy" id="1149755"/>
    <lineage>
        <taxon>Eukaryota</taxon>
        <taxon>Fungi</taxon>
        <taxon>Dikarya</taxon>
        <taxon>Ascomycota</taxon>
        <taxon>Pezizomycotina</taxon>
        <taxon>Leotiomycetes</taxon>
        <taxon>Helotiales</taxon>
        <taxon>Hyaloscyphaceae</taxon>
        <taxon>Hyaloscypha</taxon>
        <taxon>Hyaloscypha variabilis</taxon>
    </lineage>
</organism>
<dbReference type="Proteomes" id="UP000235786">
    <property type="component" value="Unassembled WGS sequence"/>
</dbReference>
<keyword evidence="4 7" id="KW-0812">Transmembrane</keyword>
<evidence type="ECO:0000256" key="4">
    <source>
        <dbReference type="ARBA" id="ARBA00022692"/>
    </source>
</evidence>
<dbReference type="AlphaFoldDB" id="A0A2J6RKJ6"/>
<evidence type="ECO:0000256" key="1">
    <source>
        <dbReference type="ARBA" id="ARBA00004141"/>
    </source>
</evidence>
<keyword evidence="3" id="KW-0410">Iron transport</keyword>
<reference evidence="8 9" key="1">
    <citation type="submission" date="2016-04" db="EMBL/GenBank/DDBJ databases">
        <title>A degradative enzymes factory behind the ericoid mycorrhizal symbiosis.</title>
        <authorList>
            <consortium name="DOE Joint Genome Institute"/>
            <person name="Martino E."/>
            <person name="Morin E."/>
            <person name="Grelet G."/>
            <person name="Kuo A."/>
            <person name="Kohler A."/>
            <person name="Daghino S."/>
            <person name="Barry K."/>
            <person name="Choi C."/>
            <person name="Cichocki N."/>
            <person name="Clum A."/>
            <person name="Copeland A."/>
            <person name="Hainaut M."/>
            <person name="Haridas S."/>
            <person name="Labutti K."/>
            <person name="Lindquist E."/>
            <person name="Lipzen A."/>
            <person name="Khouja H.-R."/>
            <person name="Murat C."/>
            <person name="Ohm R."/>
            <person name="Olson A."/>
            <person name="Spatafora J."/>
            <person name="Veneault-Fourrey C."/>
            <person name="Henrissat B."/>
            <person name="Grigoriev I."/>
            <person name="Martin F."/>
            <person name="Perotto S."/>
        </authorList>
    </citation>
    <scope>NUCLEOTIDE SEQUENCE [LARGE SCALE GENOMIC DNA]</scope>
    <source>
        <strain evidence="8 9">F</strain>
    </source>
</reference>
<accession>A0A2J6RKJ6</accession>
<comment type="similarity">
    <text evidence="2">Belongs to the oxidase-dependent Fe transporter (OFeT) (TC 9.A.10.1) family.</text>
</comment>
<feature type="transmembrane region" description="Helical" evidence="7">
    <location>
        <begin position="53"/>
        <end position="76"/>
    </location>
</feature>
<evidence type="ECO:0000256" key="5">
    <source>
        <dbReference type="ARBA" id="ARBA00022989"/>
    </source>
</evidence>